<dbReference type="PANTHER" id="PTHR19302:SF14">
    <property type="entry name" value="GAMMA-TUBULIN COMPLEX COMPONENT 3"/>
    <property type="match status" value="1"/>
</dbReference>
<dbReference type="GO" id="GO:0000278">
    <property type="term" value="P:mitotic cell cycle"/>
    <property type="evidence" value="ECO:0007669"/>
    <property type="project" value="TreeGrafter"/>
</dbReference>
<dbReference type="InterPro" id="IPR040457">
    <property type="entry name" value="GCP_C"/>
</dbReference>
<feature type="domain" description="Gamma tubulin complex component C-terminal" evidence="7">
    <location>
        <begin position="512"/>
        <end position="868"/>
    </location>
</feature>
<accession>A0A830H675</accession>
<sequence>MSPSVSAAGGVATGDESAVADAIRRDLQAHGKAEQALKFAELHQKLLRSSSGGALANRWAILHLLHRVSQQRRGTPSSASTNTSSFAWEGWTGDGSSLALGASNASVSLDESLLDMSAGSIPLASAGAPTASGGFWPAAAPSRLSAHREWTEVVQGSEFEVPEQALVRDVVFCCQGIDGQYIAYEATADAYIINPRVGVSRAARDLLRRLCELGWLYGKVKHFVDAQSSEQENGGAVMQALCSALASELREYYRLIAVLEAQSNEMPVTSFDEAATQRPYLTLRRLSVWLSEPTRRMRVMANLAAACSGKKGGKLLAALHKHAQHGDPFVHSFTSSLLAKASLPLYEMLAKWLYRGELFDPHGEFFVTAKEGVKEHELWASGYSVNASMLPPFIPSSVAHLALRTGKGINFLQKCCGSSGGWSADEASQLQRELEAAGPKGGLALLGSQDFDLATRSDDGGLSVEGVVEDDPVSVLGLGRGTGALERVVSGAARKVDAKLIEVLGRTFQFNEHVLAIKRYLLLGQGDFISALMDAARADLDEPASAVSSYALASTVDSAIRASCARYDDPDILGRLRVRMMPHASDEVGWDVFCLEYVTTAPINTILTETAMNRYLRLFNFLWRMKRVEHALNHAWSQLKPSGTTAQFAAAAAAAAAAAGDAEGGATGLTSARLGGMVSLGGAVKRCLRLRSHMAHFTSHFQHYIMFEVLEETWNTFQAALGEASDLDSVIEAHEHYLGSLIEKSLLGARSQSLTRQLSLLLDMVLQFCALAERLHEGVQEVASLERRLRLERDVSTKRGGWGKTGGSAGAASDDKRVEDLARSHGRRFGEDLRKLGGNWLAGLDTFMALLPTQGHVDLRPLVFRLDTFRQHNNARAGGSSASE</sequence>
<keyword evidence="5" id="KW-0206">Cytoskeleton</keyword>
<feature type="region of interest" description="Disordered" evidence="6">
    <location>
        <begin position="798"/>
        <end position="817"/>
    </location>
</feature>
<dbReference type="Gene3D" id="1.20.120.1900">
    <property type="entry name" value="Gamma-tubulin complex, C-terminal domain"/>
    <property type="match status" value="1"/>
</dbReference>
<dbReference type="EMBL" id="BNJQ01000004">
    <property type="protein sequence ID" value="GHP02716.1"/>
    <property type="molecule type" value="Genomic_DNA"/>
</dbReference>
<feature type="domain" description="Gamma tubulin complex component protein N-terminal" evidence="8">
    <location>
        <begin position="167"/>
        <end position="504"/>
    </location>
</feature>
<dbReference type="GO" id="GO:0051321">
    <property type="term" value="P:meiotic cell cycle"/>
    <property type="evidence" value="ECO:0007669"/>
    <property type="project" value="TreeGrafter"/>
</dbReference>
<keyword evidence="10" id="KW-1185">Reference proteome</keyword>
<dbReference type="GO" id="GO:0051011">
    <property type="term" value="F:microtubule minus-end binding"/>
    <property type="evidence" value="ECO:0007669"/>
    <property type="project" value="TreeGrafter"/>
</dbReference>
<evidence type="ECO:0000256" key="4">
    <source>
        <dbReference type="ARBA" id="ARBA00022701"/>
    </source>
</evidence>
<proteinExistence type="inferred from homology"/>
<keyword evidence="3" id="KW-0963">Cytoplasm</keyword>
<dbReference type="Pfam" id="PF04130">
    <property type="entry name" value="GCP_C_terminal"/>
    <property type="match status" value="1"/>
</dbReference>
<evidence type="ECO:0000256" key="6">
    <source>
        <dbReference type="SAM" id="MobiDB-lite"/>
    </source>
</evidence>
<dbReference type="GO" id="GO:0031122">
    <property type="term" value="P:cytoplasmic microtubule organization"/>
    <property type="evidence" value="ECO:0007669"/>
    <property type="project" value="TreeGrafter"/>
</dbReference>
<keyword evidence="4" id="KW-0493">Microtubule</keyword>
<dbReference type="Pfam" id="PF17681">
    <property type="entry name" value="GCP_N_terminal"/>
    <property type="match status" value="1"/>
</dbReference>
<name>A0A830H675_9CHLO</name>
<dbReference type="InterPro" id="IPR041470">
    <property type="entry name" value="GCP_N"/>
</dbReference>
<dbReference type="Proteomes" id="UP000660262">
    <property type="component" value="Unassembled WGS sequence"/>
</dbReference>
<dbReference type="OrthoDB" id="5860513at2759"/>
<evidence type="ECO:0000313" key="10">
    <source>
        <dbReference type="Proteomes" id="UP000660262"/>
    </source>
</evidence>
<dbReference type="GO" id="GO:0000930">
    <property type="term" value="C:gamma-tubulin complex"/>
    <property type="evidence" value="ECO:0007669"/>
    <property type="project" value="TreeGrafter"/>
</dbReference>
<dbReference type="InterPro" id="IPR042241">
    <property type="entry name" value="GCP_C_sf"/>
</dbReference>
<dbReference type="InterPro" id="IPR007259">
    <property type="entry name" value="GCP"/>
</dbReference>
<evidence type="ECO:0000256" key="3">
    <source>
        <dbReference type="ARBA" id="ARBA00022490"/>
    </source>
</evidence>
<dbReference type="GO" id="GO:0051225">
    <property type="term" value="P:spindle assembly"/>
    <property type="evidence" value="ECO:0007669"/>
    <property type="project" value="TreeGrafter"/>
</dbReference>
<evidence type="ECO:0000256" key="2">
    <source>
        <dbReference type="ARBA" id="ARBA00010337"/>
    </source>
</evidence>
<comment type="subcellular location">
    <subcellularLocation>
        <location evidence="1">Cytoplasm</location>
        <location evidence="1">Cytoskeleton</location>
    </subcellularLocation>
</comment>
<dbReference type="PANTHER" id="PTHR19302">
    <property type="entry name" value="GAMMA TUBULIN COMPLEX PROTEIN"/>
    <property type="match status" value="1"/>
</dbReference>
<dbReference type="GO" id="GO:0043015">
    <property type="term" value="F:gamma-tubulin binding"/>
    <property type="evidence" value="ECO:0007669"/>
    <property type="project" value="InterPro"/>
</dbReference>
<evidence type="ECO:0000259" key="7">
    <source>
        <dbReference type="Pfam" id="PF04130"/>
    </source>
</evidence>
<dbReference type="GO" id="GO:0007020">
    <property type="term" value="P:microtubule nucleation"/>
    <property type="evidence" value="ECO:0007669"/>
    <property type="project" value="InterPro"/>
</dbReference>
<evidence type="ECO:0000256" key="5">
    <source>
        <dbReference type="ARBA" id="ARBA00023212"/>
    </source>
</evidence>
<dbReference type="GO" id="GO:0005874">
    <property type="term" value="C:microtubule"/>
    <property type="evidence" value="ECO:0007669"/>
    <property type="project" value="UniProtKB-KW"/>
</dbReference>
<dbReference type="GO" id="GO:0000922">
    <property type="term" value="C:spindle pole"/>
    <property type="evidence" value="ECO:0007669"/>
    <property type="project" value="InterPro"/>
</dbReference>
<evidence type="ECO:0000256" key="1">
    <source>
        <dbReference type="ARBA" id="ARBA00004245"/>
    </source>
</evidence>
<dbReference type="AlphaFoldDB" id="A0A830H675"/>
<protein>
    <recommendedName>
        <fullName evidence="11">Gamma-tubulin complex component</fullName>
    </recommendedName>
</protein>
<comment type="similarity">
    <text evidence="2">Belongs to the TUBGCP family.</text>
</comment>
<comment type="caution">
    <text evidence="9">The sequence shown here is derived from an EMBL/GenBank/DDBJ whole genome shotgun (WGS) entry which is preliminary data.</text>
</comment>
<organism evidence="9 10">
    <name type="scientific">Pycnococcus provasolii</name>
    <dbReference type="NCBI Taxonomy" id="41880"/>
    <lineage>
        <taxon>Eukaryota</taxon>
        <taxon>Viridiplantae</taxon>
        <taxon>Chlorophyta</taxon>
        <taxon>Pseudoscourfieldiophyceae</taxon>
        <taxon>Pseudoscourfieldiales</taxon>
        <taxon>Pycnococcaceae</taxon>
        <taxon>Pycnococcus</taxon>
    </lineage>
</organism>
<reference evidence="9" key="1">
    <citation type="submission" date="2020-10" db="EMBL/GenBank/DDBJ databases">
        <title>Unveiling of a novel bifunctional photoreceptor, Dualchrome1, isolated from a cosmopolitan green alga.</title>
        <authorList>
            <person name="Suzuki S."/>
            <person name="Kawachi M."/>
        </authorList>
    </citation>
    <scope>NUCLEOTIDE SEQUENCE</scope>
    <source>
        <strain evidence="9">NIES 2893</strain>
    </source>
</reference>
<feature type="compositionally biased region" description="Gly residues" evidence="6">
    <location>
        <begin position="800"/>
        <end position="809"/>
    </location>
</feature>
<evidence type="ECO:0000313" key="9">
    <source>
        <dbReference type="EMBL" id="GHP02716.1"/>
    </source>
</evidence>
<gene>
    <name evidence="9" type="ORF">PPROV_000147100</name>
</gene>
<evidence type="ECO:0000259" key="8">
    <source>
        <dbReference type="Pfam" id="PF17681"/>
    </source>
</evidence>
<evidence type="ECO:0008006" key="11">
    <source>
        <dbReference type="Google" id="ProtNLM"/>
    </source>
</evidence>